<organism evidence="1 2">
    <name type="scientific">Angiostrongylus cantonensis</name>
    <name type="common">Rat lungworm</name>
    <dbReference type="NCBI Taxonomy" id="6313"/>
    <lineage>
        <taxon>Eukaryota</taxon>
        <taxon>Metazoa</taxon>
        <taxon>Ecdysozoa</taxon>
        <taxon>Nematoda</taxon>
        <taxon>Chromadorea</taxon>
        <taxon>Rhabditida</taxon>
        <taxon>Rhabditina</taxon>
        <taxon>Rhabditomorpha</taxon>
        <taxon>Strongyloidea</taxon>
        <taxon>Metastrongylidae</taxon>
        <taxon>Angiostrongylus</taxon>
    </lineage>
</organism>
<dbReference type="Proteomes" id="UP000035642">
    <property type="component" value="Unassembled WGS sequence"/>
</dbReference>
<reference evidence="1" key="1">
    <citation type="submission" date="2012-09" db="EMBL/GenBank/DDBJ databases">
        <authorList>
            <person name="Martin A.A."/>
        </authorList>
    </citation>
    <scope>NUCLEOTIDE SEQUENCE</scope>
</reference>
<proteinExistence type="predicted"/>
<accession>A0A158P8T7</accession>
<dbReference type="WBParaSite" id="ACAC_0000742901-mRNA-1">
    <property type="protein sequence ID" value="ACAC_0000742901-mRNA-1"/>
    <property type="gene ID" value="ACAC_0000742901"/>
</dbReference>
<evidence type="ECO:0000313" key="2">
    <source>
        <dbReference type="WBParaSite" id="ACAC_0000742901-mRNA-1"/>
    </source>
</evidence>
<reference evidence="2" key="2">
    <citation type="submission" date="2016-04" db="UniProtKB">
        <authorList>
            <consortium name="WormBaseParasite"/>
        </authorList>
    </citation>
    <scope>IDENTIFICATION</scope>
</reference>
<evidence type="ECO:0000313" key="1">
    <source>
        <dbReference type="Proteomes" id="UP000035642"/>
    </source>
</evidence>
<dbReference type="AlphaFoldDB" id="A0A158P8T7"/>
<keyword evidence="1" id="KW-1185">Reference proteome</keyword>
<name>A0A158P8T7_ANGCA</name>
<sequence length="216" mass="24051">MLRIGRALKGCSTQVLSPPPFKAEPRKLPTGEMYAVREVGQHRPSKVPLSFEKKWNLNMTRKPSSEEMVAIRENGDRRDDPTKRDGPSIEIVDIVSDMSATAEPKKSTKFLSLPSEFQSPTEGATTSRGLVKLEDDGVSSKDVGTDIALYLRLYVFLDHWAKIRCARHFFSSPIVGSSHVPREARCLPSGERTQTPPCPADLEVICRVVTVDIFLL</sequence>
<protein>
    <submittedName>
        <fullName evidence="2">Uncharacterized protein</fullName>
    </submittedName>
</protein>